<dbReference type="InterPro" id="IPR022398">
    <property type="entry name" value="Peptidase_S8_His-AS"/>
</dbReference>
<dbReference type="AlphaFoldDB" id="A0A5P2CZ12"/>
<dbReference type="InterPro" id="IPR000209">
    <property type="entry name" value="Peptidase_S8/S53_dom"/>
</dbReference>
<evidence type="ECO:0000259" key="9">
    <source>
        <dbReference type="Pfam" id="PF00082"/>
    </source>
</evidence>
<dbReference type="PROSITE" id="PS00138">
    <property type="entry name" value="SUBTILASE_SER"/>
    <property type="match status" value="1"/>
</dbReference>
<dbReference type="Gene3D" id="3.40.50.200">
    <property type="entry name" value="Peptidase S8/S53 domain"/>
    <property type="match status" value="1"/>
</dbReference>
<keyword evidence="3 6" id="KW-0378">Hydrolase</keyword>
<feature type="chain" id="PRO_5039335403" evidence="8">
    <location>
        <begin position="24"/>
        <end position="1131"/>
    </location>
</feature>
<comment type="similarity">
    <text evidence="1 6 7">Belongs to the peptidase S8 family.</text>
</comment>
<feature type="active site" description="Charge relay system" evidence="5 6">
    <location>
        <position position="459"/>
    </location>
</feature>
<evidence type="ECO:0000313" key="10">
    <source>
        <dbReference type="EMBL" id="QES48105.1"/>
    </source>
</evidence>
<dbReference type="EMBL" id="CP029190">
    <property type="protein sequence ID" value="QES48105.1"/>
    <property type="molecule type" value="Genomic_DNA"/>
</dbReference>
<dbReference type="PROSITE" id="PS51892">
    <property type="entry name" value="SUBTILASE"/>
    <property type="match status" value="1"/>
</dbReference>
<gene>
    <name evidence="10" type="ORF">DEJ50_10060</name>
</gene>
<dbReference type="Proteomes" id="UP000325211">
    <property type="component" value="Chromosome"/>
</dbReference>
<keyword evidence="2 6" id="KW-0645">Protease</keyword>
<evidence type="ECO:0000256" key="1">
    <source>
        <dbReference type="ARBA" id="ARBA00011073"/>
    </source>
</evidence>
<dbReference type="InterPro" id="IPR036852">
    <property type="entry name" value="Peptidase_S8/S53_dom_sf"/>
</dbReference>
<proteinExistence type="inferred from homology"/>
<evidence type="ECO:0000256" key="7">
    <source>
        <dbReference type="RuleBase" id="RU003355"/>
    </source>
</evidence>
<evidence type="ECO:0000256" key="5">
    <source>
        <dbReference type="PIRSR" id="PIRSR615500-1"/>
    </source>
</evidence>
<name>A0A5P2CZ12_STRVZ</name>
<evidence type="ECO:0000256" key="3">
    <source>
        <dbReference type="ARBA" id="ARBA00022801"/>
    </source>
</evidence>
<keyword evidence="4 6" id="KW-0720">Serine protease</keyword>
<dbReference type="PROSITE" id="PS00137">
    <property type="entry name" value="SUBTILASE_HIS"/>
    <property type="match status" value="1"/>
</dbReference>
<evidence type="ECO:0000313" key="11">
    <source>
        <dbReference type="Proteomes" id="UP000325211"/>
    </source>
</evidence>
<dbReference type="PRINTS" id="PR00723">
    <property type="entry name" value="SUBTILISIN"/>
</dbReference>
<dbReference type="GO" id="GO:0006508">
    <property type="term" value="P:proteolysis"/>
    <property type="evidence" value="ECO:0007669"/>
    <property type="project" value="UniProtKB-KW"/>
</dbReference>
<dbReference type="SUPFAM" id="SSF52743">
    <property type="entry name" value="Subtilisin-like"/>
    <property type="match status" value="1"/>
</dbReference>
<evidence type="ECO:0000256" key="6">
    <source>
        <dbReference type="PROSITE-ProRule" id="PRU01240"/>
    </source>
</evidence>
<dbReference type="InterPro" id="IPR006311">
    <property type="entry name" value="TAT_signal"/>
</dbReference>
<feature type="active site" description="Charge relay system" evidence="5 6">
    <location>
        <position position="247"/>
    </location>
</feature>
<dbReference type="InterPro" id="IPR023827">
    <property type="entry name" value="Peptidase_S8_Asp-AS"/>
</dbReference>
<dbReference type="GO" id="GO:0004252">
    <property type="term" value="F:serine-type endopeptidase activity"/>
    <property type="evidence" value="ECO:0007669"/>
    <property type="project" value="UniProtKB-UniRule"/>
</dbReference>
<dbReference type="OrthoDB" id="9798386at2"/>
<dbReference type="InterPro" id="IPR023828">
    <property type="entry name" value="Peptidase_S8_Ser-AS"/>
</dbReference>
<dbReference type="PROSITE" id="PS00136">
    <property type="entry name" value="SUBTILASE_ASP"/>
    <property type="match status" value="1"/>
</dbReference>
<feature type="active site" description="Charge relay system" evidence="5 6">
    <location>
        <position position="279"/>
    </location>
</feature>
<dbReference type="PROSITE" id="PS51318">
    <property type="entry name" value="TAT"/>
    <property type="match status" value="1"/>
</dbReference>
<organism evidence="10 11">
    <name type="scientific">Streptomyces venezuelae</name>
    <dbReference type="NCBI Taxonomy" id="54571"/>
    <lineage>
        <taxon>Bacteria</taxon>
        <taxon>Bacillati</taxon>
        <taxon>Actinomycetota</taxon>
        <taxon>Actinomycetes</taxon>
        <taxon>Kitasatosporales</taxon>
        <taxon>Streptomycetaceae</taxon>
        <taxon>Streptomyces</taxon>
    </lineage>
</organism>
<keyword evidence="8" id="KW-0732">Signal</keyword>
<evidence type="ECO:0000256" key="2">
    <source>
        <dbReference type="ARBA" id="ARBA00022670"/>
    </source>
</evidence>
<dbReference type="PANTHER" id="PTHR43806:SF11">
    <property type="entry name" value="CEREVISIN-RELATED"/>
    <property type="match status" value="1"/>
</dbReference>
<evidence type="ECO:0000256" key="4">
    <source>
        <dbReference type="ARBA" id="ARBA00022825"/>
    </source>
</evidence>
<accession>A0A5P2CZ12</accession>
<reference evidence="10 11" key="1">
    <citation type="submission" date="2018-05" db="EMBL/GenBank/DDBJ databases">
        <title>Streptomyces venezuelae.</title>
        <authorList>
            <person name="Kim W."/>
            <person name="Lee N."/>
            <person name="Cho B.-K."/>
        </authorList>
    </citation>
    <scope>NUCLEOTIDE SEQUENCE [LARGE SCALE GENOMIC DNA]</scope>
    <source>
        <strain evidence="10 11">ATCC 21782</strain>
    </source>
</reference>
<dbReference type="PIRSF" id="PIRSF037854">
    <property type="entry name" value="Dihydropyridine_esterase"/>
    <property type="match status" value="1"/>
</dbReference>
<feature type="signal peptide" evidence="8">
    <location>
        <begin position="1"/>
        <end position="23"/>
    </location>
</feature>
<dbReference type="InterPro" id="IPR017297">
    <property type="entry name" value="Peptidase_S8A_DPH-A"/>
</dbReference>
<evidence type="ECO:0000256" key="8">
    <source>
        <dbReference type="SAM" id="SignalP"/>
    </source>
</evidence>
<dbReference type="RefSeq" id="WP_150207218.1">
    <property type="nucleotide sequence ID" value="NZ_CP029190.1"/>
</dbReference>
<feature type="domain" description="Peptidase S8/S53" evidence="9">
    <location>
        <begin position="238"/>
        <end position="505"/>
    </location>
</feature>
<dbReference type="PANTHER" id="PTHR43806">
    <property type="entry name" value="PEPTIDASE S8"/>
    <property type="match status" value="1"/>
</dbReference>
<protein>
    <submittedName>
        <fullName evidence="10">Peptidase S8</fullName>
    </submittedName>
</protein>
<dbReference type="InterPro" id="IPR015500">
    <property type="entry name" value="Peptidase_S8_subtilisin-rel"/>
</dbReference>
<dbReference type="InterPro" id="IPR050131">
    <property type="entry name" value="Peptidase_S8_subtilisin-like"/>
</dbReference>
<sequence>MPSHRNRRTGAAALAAAAALALAAGLTTPSAAASASAPAATPKPFAAKERQQTSRALTHLTLITGDRVTVDAKGNPVGFRPAKGREKIPVSTQRQNGRTSVVPFDAQRLIEAGRLDARLFDLTELSRPEYRKARGDRLKLIVRYEGGAAPAAKADLRATGGTEVGRTFPSLGAEAVTASPDRAAALWETLTDAQAGTGRRATAAGIATIWLDGIRKAHLDKSTKQIGADKAWAAGYDGTGVKIAVLDTGVDATHPDLAGQVVAEQNFSAAPDAKDRFGHGTHVASIAAGTGAKSGGAFKGVAPGAKVLNGKVLDDSGSGDDAGILAGMEWAVAQGAQVINMSLGGPDGPDTDPLETAVNKLSADKGVLFAISAGNSGQGGAGTIGSPGSAQAALTVGAVDDGDALADFSSIGPRIGDGAVKPDVTAPGVDTTAAAAPGSVIEREVGQSPEGYLTISGTSMAAPHAAGAAALLKQQHPAWTGADLKGVLTASTKPGAYTPFQQGSGRIAVDKALGQSVIAEPVSLAFAGQPWPHHDDTPEAKKLGYRNLGTAPVTLDVAVTATGPDGKPAPAGFLTADAAQVTVPAGGTASVNLTLNTRLGGQVDGTYTAYATATAAGGGQSTRTAIAVEREVESYNLTVKHLDRKGKATANYGTTVLGTTGLAAGKRYQQHDESGTLTIRVPKGGYLLNSNIVADPDDVTQGLDWLAQPKLDVTGNTTVTVDARAAKPVAVTVPSRTAVETFATPTYDVRVGDHSYGFGWWLDSYAPLRTRHLGPAAPAGTLVQQWDAHWQDGADQEYHAALGGPVTRLATGYTRHLKAADLATVSVEQGASVTGKKGGLTVLGWLPDPTGASGITIPRPLPATAKLHLSTLDGATWETIFSQTGGTDENGWPIDEAVYLSDGQRSYQGGKSYRERYNAAVFGPHMDTAGVLGVHREGNRLTGTLPLLADGAGHNGASFLATGSTVLYRNGVVAGSRDTELRDADPFEVPAAEASYKLVTKTTVPATVSGTSTKVTATWWFRSKQTAEPTQLPASVVRFTPELSLTGTSPAGRTVQIPVTVQGPAAGPNLASLTVQASYDDGYTWQTLPVRAGKVTVQNPAKGGHVSLRGVTVDKRGNKSEITLTRAYLAG</sequence>
<dbReference type="Pfam" id="PF00082">
    <property type="entry name" value="Peptidase_S8"/>
    <property type="match status" value="1"/>
</dbReference>